<dbReference type="Proteomes" id="UP000327493">
    <property type="component" value="Chromosome 5"/>
</dbReference>
<dbReference type="AlphaFoldDB" id="A0A5J5DI73"/>
<accession>A0A5J5DI73</accession>
<keyword evidence="3" id="KW-1185">Reference proteome</keyword>
<gene>
    <name evidence="2" type="ORF">FQN60_018408</name>
</gene>
<evidence type="ECO:0000313" key="2">
    <source>
        <dbReference type="EMBL" id="KAA8592953.1"/>
    </source>
</evidence>
<evidence type="ECO:0000313" key="3">
    <source>
        <dbReference type="Proteomes" id="UP000327493"/>
    </source>
</evidence>
<comment type="caution">
    <text evidence="2">The sequence shown here is derived from an EMBL/GenBank/DDBJ whole genome shotgun (WGS) entry which is preliminary data.</text>
</comment>
<protein>
    <submittedName>
        <fullName evidence="2">Uncharacterized protein</fullName>
    </submittedName>
</protein>
<organism evidence="2 3">
    <name type="scientific">Etheostoma spectabile</name>
    <name type="common">orangethroat darter</name>
    <dbReference type="NCBI Taxonomy" id="54343"/>
    <lineage>
        <taxon>Eukaryota</taxon>
        <taxon>Metazoa</taxon>
        <taxon>Chordata</taxon>
        <taxon>Craniata</taxon>
        <taxon>Vertebrata</taxon>
        <taxon>Euteleostomi</taxon>
        <taxon>Actinopterygii</taxon>
        <taxon>Neopterygii</taxon>
        <taxon>Teleostei</taxon>
        <taxon>Neoteleostei</taxon>
        <taxon>Acanthomorphata</taxon>
        <taxon>Eupercaria</taxon>
        <taxon>Perciformes</taxon>
        <taxon>Percoidei</taxon>
        <taxon>Percidae</taxon>
        <taxon>Etheostomatinae</taxon>
        <taxon>Etheostoma</taxon>
    </lineage>
</organism>
<sequence>RLNAEVNRNIDAFKDLIATVARLCRHRHDSPGSSYTAMVVVGQPSQRVAGKDGFHASNYSQDSPGPPTGDQYHNIIIKQCLEDSD</sequence>
<reference evidence="2 3" key="1">
    <citation type="submission" date="2019-08" db="EMBL/GenBank/DDBJ databases">
        <title>A chromosome-level genome assembly, high-density linkage maps, and genome scans reveal the genomic architecture of hybrid incompatibilities underlying speciation via character displacement in darters (Percidae: Etheostominae).</title>
        <authorList>
            <person name="Moran R.L."/>
            <person name="Catchen J.M."/>
            <person name="Fuller R.C."/>
        </authorList>
    </citation>
    <scope>NUCLEOTIDE SEQUENCE [LARGE SCALE GENOMIC DNA]</scope>
    <source>
        <strain evidence="2">EspeVRDwgs_2016</strain>
        <tissue evidence="2">Muscle</tissue>
    </source>
</reference>
<feature type="non-terminal residue" evidence="2">
    <location>
        <position position="1"/>
    </location>
</feature>
<evidence type="ECO:0000256" key="1">
    <source>
        <dbReference type="SAM" id="MobiDB-lite"/>
    </source>
</evidence>
<proteinExistence type="predicted"/>
<dbReference type="EMBL" id="VOFY01000005">
    <property type="protein sequence ID" value="KAA8592953.1"/>
    <property type="molecule type" value="Genomic_DNA"/>
</dbReference>
<feature type="region of interest" description="Disordered" evidence="1">
    <location>
        <begin position="46"/>
        <end position="73"/>
    </location>
</feature>
<name>A0A5J5DI73_9PERO</name>